<dbReference type="PANTHER" id="PTHR43439:SF1">
    <property type="entry name" value="PHENYLACETATE-COENZYME A LIGASE"/>
    <property type="match status" value="1"/>
</dbReference>
<comment type="subunit">
    <text evidence="1">Monomer.</text>
</comment>
<comment type="similarity">
    <text evidence="6 10">Belongs to the phenylacetyl-CoA ligase family.</text>
</comment>
<dbReference type="InterPro" id="IPR051414">
    <property type="entry name" value="Adenylate-forming_Reductase"/>
</dbReference>
<evidence type="ECO:0000313" key="13">
    <source>
        <dbReference type="EMBL" id="PIZ35175.1"/>
    </source>
</evidence>
<evidence type="ECO:0000256" key="9">
    <source>
        <dbReference type="ARBA" id="ARBA00075111"/>
    </source>
</evidence>
<dbReference type="Pfam" id="PF14535">
    <property type="entry name" value="AMP-binding_C_2"/>
    <property type="match status" value="1"/>
</dbReference>
<sequence>MIWNPEYECIDRNKLRELQLKRLQTLIKWVYNEVPFYRNKLSDAGVKPQDIKSLEDVAKLPFTTKTDLRDNYPFGMFAVPMENVVRVHSSSGTTGKPIVVGYTRADINTWSELTARVAMAGGATSKDIAHVAFGYGLFTGGFGMHAGLERIGASVVPVSTGNTERQIMIMKDFGTTVLVSTPSYALHIAEVGESMDVDFSKLPLRVGLFGAERCSEKLRKEIESKLCISATDNYGLTEVMGPGVAGECEVKNGLHINEDHFLVETIDPETGERLPEGSEGELVFTTLTKEAFPVIRYRTRDLTRLLMDPCGCGRTIARMEKVKGRTDDMLIIRGVNVFPSQIESVLFEIEGIEPHYQIIVDRKGAMDLIRVLVEVSSDIFAGDMKELMAFERKVEAKLQTVLGIKVDVKLVEPKTLERTSGKAKRVIDKRDL</sequence>
<feature type="domain" description="AMP-dependent synthetase/ligase" evidence="11">
    <location>
        <begin position="79"/>
        <end position="284"/>
    </location>
</feature>
<proteinExistence type="inferred from homology"/>
<reference evidence="14" key="1">
    <citation type="submission" date="2017-09" db="EMBL/GenBank/DDBJ databases">
        <title>Depth-based differentiation of microbial function through sediment-hosted aquifers and enrichment of novel symbionts in the deep terrestrial subsurface.</title>
        <authorList>
            <person name="Probst A.J."/>
            <person name="Ladd B."/>
            <person name="Jarett J.K."/>
            <person name="Geller-Mcgrath D.E."/>
            <person name="Sieber C.M.K."/>
            <person name="Emerson J.B."/>
            <person name="Anantharaman K."/>
            <person name="Thomas B.C."/>
            <person name="Malmstrom R."/>
            <person name="Stieglmeier M."/>
            <person name="Klingl A."/>
            <person name="Woyke T."/>
            <person name="Ryan C.M."/>
            <person name="Banfield J.F."/>
        </authorList>
    </citation>
    <scope>NUCLEOTIDE SEQUENCE [LARGE SCALE GENOMIC DNA]</scope>
</reference>
<dbReference type="GO" id="GO:0047475">
    <property type="term" value="F:phenylacetate-CoA ligase activity"/>
    <property type="evidence" value="ECO:0007669"/>
    <property type="project" value="UniProtKB-EC"/>
</dbReference>
<evidence type="ECO:0000313" key="14">
    <source>
        <dbReference type="Proteomes" id="UP000230956"/>
    </source>
</evidence>
<dbReference type="EMBL" id="PFNG01000251">
    <property type="protein sequence ID" value="PIZ35175.1"/>
    <property type="molecule type" value="Genomic_DNA"/>
</dbReference>
<comment type="function">
    <text evidence="10">Catalyzes the activation of phenylacetic acid (PA) to phenylacetyl-CoA (PA-CoA).</text>
</comment>
<evidence type="ECO:0000259" key="11">
    <source>
        <dbReference type="Pfam" id="PF00501"/>
    </source>
</evidence>
<evidence type="ECO:0000256" key="3">
    <source>
        <dbReference type="ARBA" id="ARBA00022741"/>
    </source>
</evidence>
<dbReference type="Proteomes" id="UP000230956">
    <property type="component" value="Unassembled WGS sequence"/>
</dbReference>
<name>A0A2M7T5A1_9ACTN</name>
<dbReference type="FunFam" id="3.30.300.30:FF:000019">
    <property type="entry name" value="Phenylacetate-coenzyme A ligase"/>
    <property type="match status" value="1"/>
</dbReference>
<keyword evidence="2 10" id="KW-0436">Ligase</keyword>
<dbReference type="Gene3D" id="3.40.50.12780">
    <property type="entry name" value="N-terminal domain of ligase-like"/>
    <property type="match status" value="1"/>
</dbReference>
<dbReference type="AlphaFoldDB" id="A0A2M7T5A1"/>
<dbReference type="InterPro" id="IPR045851">
    <property type="entry name" value="AMP-bd_C_sf"/>
</dbReference>
<evidence type="ECO:0000256" key="1">
    <source>
        <dbReference type="ARBA" id="ARBA00011245"/>
    </source>
</evidence>
<evidence type="ECO:0000256" key="5">
    <source>
        <dbReference type="ARBA" id="ARBA00060591"/>
    </source>
</evidence>
<feature type="domain" description="AMP-dependent ligase C-terminal" evidence="12">
    <location>
        <begin position="334"/>
        <end position="430"/>
    </location>
</feature>
<evidence type="ECO:0000259" key="12">
    <source>
        <dbReference type="Pfam" id="PF14535"/>
    </source>
</evidence>
<comment type="pathway">
    <text evidence="5 10">Aromatic compound metabolism; phenylacetate degradation.</text>
</comment>
<dbReference type="GO" id="GO:0000166">
    <property type="term" value="F:nucleotide binding"/>
    <property type="evidence" value="ECO:0007669"/>
    <property type="project" value="UniProtKB-KW"/>
</dbReference>
<evidence type="ECO:0000256" key="4">
    <source>
        <dbReference type="ARBA" id="ARBA00050450"/>
    </source>
</evidence>
<dbReference type="InterPro" id="IPR028154">
    <property type="entry name" value="AMP-dep_Lig_C"/>
</dbReference>
<dbReference type="Pfam" id="PF00501">
    <property type="entry name" value="AMP-binding"/>
    <property type="match status" value="1"/>
</dbReference>
<dbReference type="FunFam" id="3.40.50.12780:FF:000016">
    <property type="entry name" value="Phenylacetate-coenzyme A ligase"/>
    <property type="match status" value="1"/>
</dbReference>
<dbReference type="InterPro" id="IPR000873">
    <property type="entry name" value="AMP-dep_synth/lig_dom"/>
</dbReference>
<dbReference type="InterPro" id="IPR011880">
    <property type="entry name" value="PA_CoA_ligase"/>
</dbReference>
<dbReference type="RefSeq" id="WP_286678852.1">
    <property type="nucleotide sequence ID" value="NZ_MNXI01000109.1"/>
</dbReference>
<dbReference type="UniPathway" id="UPA00930"/>
<keyword evidence="3 10" id="KW-0547">Nucleotide-binding</keyword>
<comment type="catalytic activity">
    <reaction evidence="4">
        <text>2-phenylacetate + ATP + CoA = phenylacetyl-CoA + AMP + diphosphate</text>
        <dbReference type="Rhea" id="RHEA:20956"/>
        <dbReference type="ChEBI" id="CHEBI:18401"/>
        <dbReference type="ChEBI" id="CHEBI:30616"/>
        <dbReference type="ChEBI" id="CHEBI:33019"/>
        <dbReference type="ChEBI" id="CHEBI:57287"/>
        <dbReference type="ChEBI" id="CHEBI:57390"/>
        <dbReference type="ChEBI" id="CHEBI:456215"/>
        <dbReference type="EC" id="6.2.1.30"/>
    </reaction>
    <physiologicalReaction direction="left-to-right" evidence="4">
        <dbReference type="Rhea" id="RHEA:20957"/>
    </physiologicalReaction>
</comment>
<evidence type="ECO:0000256" key="8">
    <source>
        <dbReference type="ARBA" id="ARBA00068695"/>
    </source>
</evidence>
<dbReference type="GO" id="GO:0010124">
    <property type="term" value="P:phenylacetate catabolic process"/>
    <property type="evidence" value="ECO:0007669"/>
    <property type="project" value="UniProtKB-UniRule"/>
</dbReference>
<protein>
    <recommendedName>
        <fullName evidence="8 10">Phenylacetate-coenzyme A ligase</fullName>
        <ecNumber evidence="7 10">6.2.1.30</ecNumber>
    </recommendedName>
    <alternativeName>
        <fullName evidence="9 10">Phenylacetyl-CoA ligase</fullName>
    </alternativeName>
</protein>
<evidence type="ECO:0000256" key="10">
    <source>
        <dbReference type="PIRNR" id="PIRNR006444"/>
    </source>
</evidence>
<evidence type="ECO:0000256" key="6">
    <source>
        <dbReference type="ARBA" id="ARBA00061566"/>
    </source>
</evidence>
<dbReference type="PANTHER" id="PTHR43439">
    <property type="entry name" value="PHENYLACETATE-COENZYME A LIGASE"/>
    <property type="match status" value="1"/>
</dbReference>
<dbReference type="CDD" id="cd05913">
    <property type="entry name" value="PaaK"/>
    <property type="match status" value="1"/>
</dbReference>
<dbReference type="SUPFAM" id="SSF56801">
    <property type="entry name" value="Acetyl-CoA synthetase-like"/>
    <property type="match status" value="1"/>
</dbReference>
<dbReference type="PIRSF" id="PIRSF006444">
    <property type="entry name" value="PaaK"/>
    <property type="match status" value="1"/>
</dbReference>
<gene>
    <name evidence="13" type="ORF">COY37_10855</name>
</gene>
<evidence type="ECO:0000256" key="7">
    <source>
        <dbReference type="ARBA" id="ARBA00066629"/>
    </source>
</evidence>
<dbReference type="Gene3D" id="3.30.300.30">
    <property type="match status" value="1"/>
</dbReference>
<dbReference type="EC" id="6.2.1.30" evidence="7 10"/>
<comment type="caution">
    <text evidence="13">The sequence shown here is derived from an EMBL/GenBank/DDBJ whole genome shotgun (WGS) entry which is preliminary data.</text>
</comment>
<organism evidence="13 14">
    <name type="scientific">Candidatus Aquicultor secundus</name>
    <dbReference type="NCBI Taxonomy" id="1973895"/>
    <lineage>
        <taxon>Bacteria</taxon>
        <taxon>Bacillati</taxon>
        <taxon>Actinomycetota</taxon>
        <taxon>Candidatus Aquicultoria</taxon>
        <taxon>Candidatus Aquicultorales</taxon>
        <taxon>Candidatus Aquicultoraceae</taxon>
        <taxon>Candidatus Aquicultor</taxon>
    </lineage>
</organism>
<accession>A0A2M7T5A1</accession>
<evidence type="ECO:0000256" key="2">
    <source>
        <dbReference type="ARBA" id="ARBA00022598"/>
    </source>
</evidence>
<dbReference type="InterPro" id="IPR042099">
    <property type="entry name" value="ANL_N_sf"/>
</dbReference>